<dbReference type="EMBL" id="BMNA01000007">
    <property type="protein sequence ID" value="GGM10226.1"/>
    <property type="molecule type" value="Genomic_DNA"/>
</dbReference>
<organism evidence="1 2">
    <name type="scientific">Nakamurella endophytica</name>
    <dbReference type="NCBI Taxonomy" id="1748367"/>
    <lineage>
        <taxon>Bacteria</taxon>
        <taxon>Bacillati</taxon>
        <taxon>Actinomycetota</taxon>
        <taxon>Actinomycetes</taxon>
        <taxon>Nakamurellales</taxon>
        <taxon>Nakamurellaceae</taxon>
        <taxon>Nakamurella</taxon>
    </lineage>
</organism>
<gene>
    <name evidence="1" type="ORF">GCM10011594_32660</name>
</gene>
<proteinExistence type="predicted"/>
<name>A0A917T5X1_9ACTN</name>
<dbReference type="Proteomes" id="UP000655208">
    <property type="component" value="Unassembled WGS sequence"/>
</dbReference>
<reference evidence="1" key="2">
    <citation type="submission" date="2020-09" db="EMBL/GenBank/DDBJ databases">
        <authorList>
            <person name="Sun Q."/>
            <person name="Zhou Y."/>
        </authorList>
    </citation>
    <scope>NUCLEOTIDE SEQUENCE</scope>
    <source>
        <strain evidence="1">CGMCC 4.7308</strain>
    </source>
</reference>
<dbReference type="RefSeq" id="WP_188943335.1">
    <property type="nucleotide sequence ID" value="NZ_BMNA01000007.1"/>
</dbReference>
<evidence type="ECO:0000313" key="1">
    <source>
        <dbReference type="EMBL" id="GGM10226.1"/>
    </source>
</evidence>
<dbReference type="AlphaFoldDB" id="A0A917T5X1"/>
<sequence>MEGLGCPAVSAFPMMWARWVAGQVAAAVAYELVSPRRRPAPHLSNLPIRLRAGEGVTVLQALIADLDSLSAPDWSREQRVDALTCAVLCDPTVEVMEPDLATLLSWQIARYEPAAGGTDDGDGDWDLQLDTRSLAEFVVASGLVAPAWSQRSARPGRSRAARRACADGQLALPLAF</sequence>
<reference evidence="1" key="1">
    <citation type="journal article" date="2014" name="Int. J. Syst. Evol. Microbiol.">
        <title>Complete genome sequence of Corynebacterium casei LMG S-19264T (=DSM 44701T), isolated from a smear-ripened cheese.</title>
        <authorList>
            <consortium name="US DOE Joint Genome Institute (JGI-PGF)"/>
            <person name="Walter F."/>
            <person name="Albersmeier A."/>
            <person name="Kalinowski J."/>
            <person name="Ruckert C."/>
        </authorList>
    </citation>
    <scope>NUCLEOTIDE SEQUENCE</scope>
    <source>
        <strain evidence="1">CGMCC 4.7308</strain>
    </source>
</reference>
<comment type="caution">
    <text evidence="1">The sequence shown here is derived from an EMBL/GenBank/DDBJ whole genome shotgun (WGS) entry which is preliminary data.</text>
</comment>
<evidence type="ECO:0000313" key="2">
    <source>
        <dbReference type="Proteomes" id="UP000655208"/>
    </source>
</evidence>
<keyword evidence="2" id="KW-1185">Reference proteome</keyword>
<protein>
    <submittedName>
        <fullName evidence="1">Uncharacterized protein</fullName>
    </submittedName>
</protein>
<accession>A0A917T5X1</accession>